<evidence type="ECO:0000256" key="1">
    <source>
        <dbReference type="ARBA" id="ARBA00004514"/>
    </source>
</evidence>
<dbReference type="Proteomes" id="UP001265700">
    <property type="component" value="Unassembled WGS sequence"/>
</dbReference>
<sequence length="141" mass="15097">MFTPVSTRAASAYKTVAAETGVQGADPHQLVNLLFDALLQAMNQARGALERGDLETKAKALSKAVRILEEGLRVGLNLQEGGELAHRLQAVYAYSVQRLTIANMRNDGTLITEVTDLIEPVAQSWKDIRATALQPATGPGA</sequence>
<keyword evidence="7" id="KW-0966">Cell projection</keyword>
<dbReference type="PANTHER" id="PTHR34773">
    <property type="entry name" value="FLAGELLAR SECRETION CHAPERONE FLIS"/>
    <property type="match status" value="1"/>
</dbReference>
<dbReference type="CDD" id="cd16098">
    <property type="entry name" value="FliS"/>
    <property type="match status" value="1"/>
</dbReference>
<dbReference type="EMBL" id="JAVDWU010000005">
    <property type="protein sequence ID" value="MDR7150934.1"/>
    <property type="molecule type" value="Genomic_DNA"/>
</dbReference>
<keyword evidence="3 6" id="KW-0963">Cytoplasm</keyword>
<evidence type="ECO:0000256" key="6">
    <source>
        <dbReference type="PIRNR" id="PIRNR039090"/>
    </source>
</evidence>
<evidence type="ECO:0000313" key="8">
    <source>
        <dbReference type="Proteomes" id="UP001265700"/>
    </source>
</evidence>
<dbReference type="NCBIfam" id="TIGR00208">
    <property type="entry name" value="fliS"/>
    <property type="match status" value="1"/>
</dbReference>
<dbReference type="PANTHER" id="PTHR34773:SF1">
    <property type="entry name" value="FLAGELLAR SECRETION CHAPERONE FLIS"/>
    <property type="match status" value="1"/>
</dbReference>
<comment type="subcellular location">
    <subcellularLocation>
        <location evidence="1 6">Cytoplasm</location>
        <location evidence="1 6">Cytosol</location>
    </subcellularLocation>
</comment>
<keyword evidence="8" id="KW-1185">Reference proteome</keyword>
<dbReference type="InterPro" id="IPR036584">
    <property type="entry name" value="FliS_sf"/>
</dbReference>
<organism evidence="7 8">
    <name type="scientific">Hydrogenophaga palleronii</name>
    <dbReference type="NCBI Taxonomy" id="65655"/>
    <lineage>
        <taxon>Bacteria</taxon>
        <taxon>Pseudomonadati</taxon>
        <taxon>Pseudomonadota</taxon>
        <taxon>Betaproteobacteria</taxon>
        <taxon>Burkholderiales</taxon>
        <taxon>Comamonadaceae</taxon>
        <taxon>Hydrogenophaga</taxon>
    </lineage>
</organism>
<keyword evidence="7" id="KW-0969">Cilium</keyword>
<evidence type="ECO:0000256" key="4">
    <source>
        <dbReference type="ARBA" id="ARBA00022795"/>
    </source>
</evidence>
<dbReference type="PIRSF" id="PIRSF039090">
    <property type="entry name" value="Flis"/>
    <property type="match status" value="1"/>
</dbReference>
<evidence type="ECO:0000256" key="5">
    <source>
        <dbReference type="ARBA" id="ARBA00023186"/>
    </source>
</evidence>
<dbReference type="SUPFAM" id="SSF101116">
    <property type="entry name" value="Flagellar export chaperone FliS"/>
    <property type="match status" value="1"/>
</dbReference>
<comment type="similarity">
    <text evidence="2 6">Belongs to the FliS family.</text>
</comment>
<reference evidence="7 8" key="1">
    <citation type="submission" date="2023-07" db="EMBL/GenBank/DDBJ databases">
        <title>Sorghum-associated microbial communities from plants grown in Nebraska, USA.</title>
        <authorList>
            <person name="Schachtman D."/>
        </authorList>
    </citation>
    <scope>NUCLEOTIDE SEQUENCE [LARGE SCALE GENOMIC DNA]</scope>
    <source>
        <strain evidence="7 8">4249</strain>
    </source>
</reference>
<gene>
    <name evidence="7" type="ORF">J2W49_002897</name>
</gene>
<evidence type="ECO:0000256" key="2">
    <source>
        <dbReference type="ARBA" id="ARBA00008787"/>
    </source>
</evidence>
<dbReference type="RefSeq" id="WP_310317302.1">
    <property type="nucleotide sequence ID" value="NZ_JAVDWU010000005.1"/>
</dbReference>
<dbReference type="Pfam" id="PF02561">
    <property type="entry name" value="FliS"/>
    <property type="match status" value="1"/>
</dbReference>
<dbReference type="InterPro" id="IPR003713">
    <property type="entry name" value="FliS"/>
</dbReference>
<dbReference type="Gene3D" id="1.20.120.340">
    <property type="entry name" value="Flagellar protein FliS"/>
    <property type="match status" value="1"/>
</dbReference>
<proteinExistence type="inferred from homology"/>
<keyword evidence="7" id="KW-0282">Flagellum</keyword>
<name>A0ABU1WNR2_9BURK</name>
<keyword evidence="4 6" id="KW-1005">Bacterial flagellum biogenesis</keyword>
<evidence type="ECO:0000313" key="7">
    <source>
        <dbReference type="EMBL" id="MDR7150934.1"/>
    </source>
</evidence>
<evidence type="ECO:0000256" key="3">
    <source>
        <dbReference type="ARBA" id="ARBA00022490"/>
    </source>
</evidence>
<accession>A0ABU1WNR2</accession>
<comment type="caution">
    <text evidence="7">The sequence shown here is derived from an EMBL/GenBank/DDBJ whole genome shotgun (WGS) entry which is preliminary data.</text>
</comment>
<keyword evidence="5" id="KW-0143">Chaperone</keyword>
<protein>
    <recommendedName>
        <fullName evidence="6">Flagellar secretion chaperone FliS</fullName>
    </recommendedName>
</protein>